<reference evidence="13" key="1">
    <citation type="submission" date="2016-12" db="EMBL/GenBank/DDBJ databases">
        <title>An insight into the sialome and mialome of the sand fly, Nyssomyia neivai.</title>
        <authorList>
            <person name="Sebastian V."/>
            <person name="Goulart T.M."/>
            <person name="Oliveira W."/>
            <person name="Calvo E."/>
            <person name="Oliveira L.F."/>
            <person name="Pinto M.C."/>
            <person name="Rosselino A.M."/>
            <person name="Ribeiro J.M."/>
        </authorList>
    </citation>
    <scope>NUCLEOTIDE SEQUENCE</scope>
</reference>
<evidence type="ECO:0000256" key="6">
    <source>
        <dbReference type="ARBA" id="ARBA00022824"/>
    </source>
</evidence>
<sequence>MSSKLEINIRSLIAHCEEMAKVDTTDWRLKKYIKSIDILIQELQDEEEFIKPEERIIDDYRNRCQELKKIVNYVEPQKPISKTSTSSEGIFREIKQIHNANYAQDVRRELLGESKLTQRKAAGEDMGKAMKHFADMQEKIAENMISLTRNLKEQTQTANKIIKNDVETVKKSTTLTDSNFDSLKGKSQKLQEHSKRACKCWVWMMLGCVMMIFLFMVFFIKVVKK</sequence>
<evidence type="ECO:0000256" key="3">
    <source>
        <dbReference type="ARBA" id="ARBA00015843"/>
    </source>
</evidence>
<dbReference type="PANTHER" id="PTHR13050">
    <property type="entry name" value="USE1-LIKE PROTEIN"/>
    <property type="match status" value="1"/>
</dbReference>
<accession>A0A1L8DV14</accession>
<dbReference type="GO" id="GO:0015031">
    <property type="term" value="P:protein transport"/>
    <property type="evidence" value="ECO:0007669"/>
    <property type="project" value="UniProtKB-KW"/>
</dbReference>
<dbReference type="GO" id="GO:0031201">
    <property type="term" value="C:SNARE complex"/>
    <property type="evidence" value="ECO:0007669"/>
    <property type="project" value="TreeGrafter"/>
</dbReference>
<keyword evidence="6" id="KW-0256">Endoplasmic reticulum</keyword>
<feature type="transmembrane region" description="Helical" evidence="12">
    <location>
        <begin position="201"/>
        <end position="223"/>
    </location>
</feature>
<keyword evidence="5 12" id="KW-0812">Transmembrane</keyword>
<evidence type="ECO:0000256" key="11">
    <source>
        <dbReference type="ARBA" id="ARBA00032711"/>
    </source>
</evidence>
<evidence type="ECO:0000256" key="10">
    <source>
        <dbReference type="ARBA" id="ARBA00023136"/>
    </source>
</evidence>
<evidence type="ECO:0000256" key="1">
    <source>
        <dbReference type="ARBA" id="ARBA00004163"/>
    </source>
</evidence>
<evidence type="ECO:0000256" key="5">
    <source>
        <dbReference type="ARBA" id="ARBA00022692"/>
    </source>
</evidence>
<dbReference type="EMBL" id="GFDF01003821">
    <property type="protein sequence ID" value="JAV10263.1"/>
    <property type="molecule type" value="Transcribed_RNA"/>
</dbReference>
<evidence type="ECO:0000313" key="13">
    <source>
        <dbReference type="EMBL" id="JAV10263.1"/>
    </source>
</evidence>
<organism evidence="13">
    <name type="scientific">Nyssomyia neivai</name>
    <dbReference type="NCBI Taxonomy" id="330878"/>
    <lineage>
        <taxon>Eukaryota</taxon>
        <taxon>Metazoa</taxon>
        <taxon>Ecdysozoa</taxon>
        <taxon>Arthropoda</taxon>
        <taxon>Hexapoda</taxon>
        <taxon>Insecta</taxon>
        <taxon>Pterygota</taxon>
        <taxon>Neoptera</taxon>
        <taxon>Endopterygota</taxon>
        <taxon>Diptera</taxon>
        <taxon>Nematocera</taxon>
        <taxon>Psychodoidea</taxon>
        <taxon>Psychodidae</taxon>
        <taxon>Nyssomyia</taxon>
    </lineage>
</organism>
<comment type="similarity">
    <text evidence="2">Belongs to the USE1 family.</text>
</comment>
<evidence type="ECO:0000256" key="9">
    <source>
        <dbReference type="ARBA" id="ARBA00022989"/>
    </source>
</evidence>
<keyword evidence="4" id="KW-0813">Transport</keyword>
<dbReference type="CDD" id="cd15860">
    <property type="entry name" value="SNARE_USE1"/>
    <property type="match status" value="1"/>
</dbReference>
<keyword evidence="10 12" id="KW-0472">Membrane</keyword>
<keyword evidence="9 12" id="KW-1133">Transmembrane helix</keyword>
<keyword evidence="7" id="KW-0931">ER-Golgi transport</keyword>
<proteinExistence type="inferred from homology"/>
<evidence type="ECO:0000256" key="12">
    <source>
        <dbReference type="SAM" id="Phobius"/>
    </source>
</evidence>
<dbReference type="GO" id="GO:0005484">
    <property type="term" value="F:SNAP receptor activity"/>
    <property type="evidence" value="ECO:0007669"/>
    <property type="project" value="TreeGrafter"/>
</dbReference>
<dbReference type="InterPro" id="IPR019150">
    <property type="entry name" value="Vesicle_transport_protein_Use1"/>
</dbReference>
<evidence type="ECO:0000256" key="8">
    <source>
        <dbReference type="ARBA" id="ARBA00022927"/>
    </source>
</evidence>
<name>A0A1L8DV14_9DIPT</name>
<keyword evidence="8" id="KW-0653">Protein transport</keyword>
<protein>
    <recommendedName>
        <fullName evidence="3">Vesicle transport protein USE1</fullName>
    </recommendedName>
    <alternativeName>
        <fullName evidence="11">USE1-like protein</fullName>
    </alternativeName>
</protein>
<dbReference type="PANTHER" id="PTHR13050:SF7">
    <property type="entry name" value="VESICLE TRANSPORT PROTEIN USE1"/>
    <property type="match status" value="1"/>
</dbReference>
<dbReference type="AlphaFoldDB" id="A0A1L8DV14"/>
<evidence type="ECO:0000256" key="4">
    <source>
        <dbReference type="ARBA" id="ARBA00022448"/>
    </source>
</evidence>
<evidence type="ECO:0000256" key="2">
    <source>
        <dbReference type="ARBA" id="ARBA00007891"/>
    </source>
</evidence>
<comment type="subcellular location">
    <subcellularLocation>
        <location evidence="1">Endoplasmic reticulum membrane</location>
        <topology evidence="1">Single-pass type IV membrane protein</topology>
    </subcellularLocation>
</comment>
<dbReference type="GO" id="GO:0005789">
    <property type="term" value="C:endoplasmic reticulum membrane"/>
    <property type="evidence" value="ECO:0007669"/>
    <property type="project" value="UniProtKB-SubCell"/>
</dbReference>
<dbReference type="GO" id="GO:0006890">
    <property type="term" value="P:retrograde vesicle-mediated transport, Golgi to endoplasmic reticulum"/>
    <property type="evidence" value="ECO:0007669"/>
    <property type="project" value="TreeGrafter"/>
</dbReference>
<evidence type="ECO:0000256" key="7">
    <source>
        <dbReference type="ARBA" id="ARBA00022892"/>
    </source>
</evidence>
<dbReference type="Pfam" id="PF09753">
    <property type="entry name" value="Use1"/>
    <property type="match status" value="1"/>
</dbReference>